<evidence type="ECO:0000313" key="2">
    <source>
        <dbReference type="Proteomes" id="UP000183898"/>
    </source>
</evidence>
<dbReference type="EMBL" id="FOCT01000015">
    <property type="protein sequence ID" value="SEO24657.1"/>
    <property type="molecule type" value="Genomic_DNA"/>
</dbReference>
<dbReference type="RefSeq" id="WP_074748714.1">
    <property type="nucleotide sequence ID" value="NZ_FOCT01000015.1"/>
</dbReference>
<reference evidence="1 2" key="1">
    <citation type="submission" date="2016-10" db="EMBL/GenBank/DDBJ databases">
        <authorList>
            <person name="de Groot N.N."/>
        </authorList>
    </citation>
    <scope>NUCLEOTIDE SEQUENCE [LARGE SCALE GENOMIC DNA]</scope>
    <source>
        <strain evidence="1 2">Nl18</strain>
    </source>
</reference>
<gene>
    <name evidence="1" type="ORF">SAMN05216404_11526</name>
</gene>
<accession>A0A1H8N4X5</accession>
<protein>
    <submittedName>
        <fullName evidence="1">Uncharacterized protein</fullName>
    </submittedName>
</protein>
<dbReference type="Proteomes" id="UP000183898">
    <property type="component" value="Unassembled WGS sequence"/>
</dbReference>
<evidence type="ECO:0000313" key="1">
    <source>
        <dbReference type="EMBL" id="SEO24657.1"/>
    </source>
</evidence>
<dbReference type="AlphaFoldDB" id="A0A1H8N4X5"/>
<name>A0A1H8N4X5_9PROT</name>
<proteinExistence type="predicted"/>
<sequence length="196" mass="22450">MQEQPVLNLQLQFLMQELKQVESAIQASQKWFATLEGRREAMTAELEHITRLQPVSTQIPVKTIRLGFEYRGIVYEHRYSIDIYIHLLRHLWTDFPDRRETMAQAMGSCGRKRPYVAKTPAELFPGKPPAFADRHSRKLVGNWHIDTNLSSEQIRTILLAAIAAAGLSLGKDVKINWKRTQTSSAFHCVENKPLAV</sequence>
<organism evidence="1 2">
    <name type="scientific">Nitrosospira multiformis</name>
    <dbReference type="NCBI Taxonomy" id="1231"/>
    <lineage>
        <taxon>Bacteria</taxon>
        <taxon>Pseudomonadati</taxon>
        <taxon>Pseudomonadota</taxon>
        <taxon>Betaproteobacteria</taxon>
        <taxon>Nitrosomonadales</taxon>
        <taxon>Nitrosomonadaceae</taxon>
        <taxon>Nitrosospira</taxon>
    </lineage>
</organism>